<evidence type="ECO:0000259" key="3">
    <source>
        <dbReference type="Pfam" id="PF08044"/>
    </source>
</evidence>
<feature type="transmembrane region" description="Helical" evidence="2">
    <location>
        <begin position="97"/>
        <end position="118"/>
    </location>
</feature>
<dbReference type="Proteomes" id="UP001597182">
    <property type="component" value="Unassembled WGS sequence"/>
</dbReference>
<keyword evidence="2" id="KW-0812">Transmembrane</keyword>
<dbReference type="EMBL" id="JBHTMB010000137">
    <property type="protein sequence ID" value="MFD1234664.1"/>
    <property type="molecule type" value="Genomic_DNA"/>
</dbReference>
<dbReference type="Pfam" id="PF08044">
    <property type="entry name" value="DUF1707"/>
    <property type="match status" value="1"/>
</dbReference>
<proteinExistence type="predicted"/>
<organism evidence="4 5">
    <name type="scientific">Pseudonocardia benzenivorans</name>
    <dbReference type="NCBI Taxonomy" id="228005"/>
    <lineage>
        <taxon>Bacteria</taxon>
        <taxon>Bacillati</taxon>
        <taxon>Actinomycetota</taxon>
        <taxon>Actinomycetes</taxon>
        <taxon>Pseudonocardiales</taxon>
        <taxon>Pseudonocardiaceae</taxon>
        <taxon>Pseudonocardia</taxon>
    </lineage>
</organism>
<feature type="region of interest" description="Disordered" evidence="1">
    <location>
        <begin position="59"/>
        <end position="86"/>
    </location>
</feature>
<feature type="domain" description="DUF1707" evidence="3">
    <location>
        <begin position="10"/>
        <end position="62"/>
    </location>
</feature>
<evidence type="ECO:0000313" key="5">
    <source>
        <dbReference type="Proteomes" id="UP001597182"/>
    </source>
</evidence>
<feature type="compositionally biased region" description="Pro residues" evidence="1">
    <location>
        <begin position="63"/>
        <end position="80"/>
    </location>
</feature>
<sequence>MSEPVPADRIRVSDAERRAVQDMLLRAQGEGLLDIGEYDERVQAVWNGKTRGDLARVTADLPDIPPAPPAGRDPVRPAPARPKKVFSDTGGGTAMRVLTIVFSSIVAVNVLVWGIVSVTNFDLIYPWFVWTLIPLVVLAVLYASGIGRSHDDR</sequence>
<accession>A0ABW3VKR1</accession>
<evidence type="ECO:0000313" key="4">
    <source>
        <dbReference type="EMBL" id="MFD1234664.1"/>
    </source>
</evidence>
<keyword evidence="2" id="KW-1133">Transmembrane helix</keyword>
<dbReference type="RefSeq" id="WP_233899273.1">
    <property type="nucleotide sequence ID" value="NZ_BAABKS010000085.1"/>
</dbReference>
<protein>
    <submittedName>
        <fullName evidence="4">DUF1707 domain-containing protein</fullName>
    </submittedName>
</protein>
<gene>
    <name evidence="4" type="ORF">ACFQ34_15345</name>
</gene>
<name>A0ABW3VKR1_9PSEU</name>
<keyword evidence="5" id="KW-1185">Reference proteome</keyword>
<dbReference type="InterPro" id="IPR012551">
    <property type="entry name" value="DUF1707_SHOCT-like"/>
</dbReference>
<comment type="caution">
    <text evidence="4">The sequence shown here is derived from an EMBL/GenBank/DDBJ whole genome shotgun (WGS) entry which is preliminary data.</text>
</comment>
<reference evidence="5" key="1">
    <citation type="journal article" date="2019" name="Int. J. Syst. Evol. Microbiol.">
        <title>The Global Catalogue of Microorganisms (GCM) 10K type strain sequencing project: providing services to taxonomists for standard genome sequencing and annotation.</title>
        <authorList>
            <consortium name="The Broad Institute Genomics Platform"/>
            <consortium name="The Broad Institute Genome Sequencing Center for Infectious Disease"/>
            <person name="Wu L."/>
            <person name="Ma J."/>
        </authorList>
    </citation>
    <scope>NUCLEOTIDE SEQUENCE [LARGE SCALE GENOMIC DNA]</scope>
    <source>
        <strain evidence="5">CCUG 49018</strain>
    </source>
</reference>
<feature type="transmembrane region" description="Helical" evidence="2">
    <location>
        <begin position="124"/>
        <end position="143"/>
    </location>
</feature>
<keyword evidence="2" id="KW-0472">Membrane</keyword>
<evidence type="ECO:0000256" key="2">
    <source>
        <dbReference type="SAM" id="Phobius"/>
    </source>
</evidence>
<evidence type="ECO:0000256" key="1">
    <source>
        <dbReference type="SAM" id="MobiDB-lite"/>
    </source>
</evidence>